<dbReference type="AlphaFoldDB" id="A0A329BXW9"/>
<keyword evidence="1" id="KW-0472">Membrane</keyword>
<dbReference type="Proteomes" id="UP000248918">
    <property type="component" value="Unassembled WGS sequence"/>
</dbReference>
<sequence>MRALYRRLADGRGNGYGRNWLGAHGKIPLYIRSIPGMLALKLTLVPLFLLIVSMSGKWWGPSIAGWLAGLPVVAGPILYLLVLEHGPAFGARAATLSLSAILASESFNFAYAWTCRSSSWPVALASGLIAWFVAACGLSGLPASPVWAALAALAAVCFGQSFLPRGSAVAAGAPLSRADLIGRMAAGAVLTLLVTSLSGRLGAAWSGLLAVFPLLGIVLSVSSQRAHGPAFVISLLRGMVLGRFSFAAFCLLLSFALPHQRRLVAFIEAALLAMFVQWCTKRLATTTRAKAAAPRVAAAE</sequence>
<evidence type="ECO:0000256" key="1">
    <source>
        <dbReference type="SAM" id="Phobius"/>
    </source>
</evidence>
<feature type="transmembrane region" description="Helical" evidence="1">
    <location>
        <begin position="235"/>
        <end position="257"/>
    </location>
</feature>
<name>A0A329BXW9_9BURK</name>
<comment type="caution">
    <text evidence="2">The sequence shown here is derived from an EMBL/GenBank/DDBJ whole genome shotgun (WGS) entry which is preliminary data.</text>
</comment>
<proteinExistence type="predicted"/>
<protein>
    <submittedName>
        <fullName evidence="2">Uncharacterized protein</fullName>
    </submittedName>
</protein>
<feature type="transmembrane region" description="Helical" evidence="1">
    <location>
        <begin position="147"/>
        <end position="168"/>
    </location>
</feature>
<feature type="transmembrane region" description="Helical" evidence="1">
    <location>
        <begin position="263"/>
        <end position="280"/>
    </location>
</feature>
<evidence type="ECO:0000313" key="2">
    <source>
        <dbReference type="EMBL" id="RAS26381.1"/>
    </source>
</evidence>
<feature type="transmembrane region" description="Helical" evidence="1">
    <location>
        <begin position="180"/>
        <end position="197"/>
    </location>
</feature>
<feature type="transmembrane region" description="Helical" evidence="1">
    <location>
        <begin position="120"/>
        <end position="141"/>
    </location>
</feature>
<dbReference type="EMBL" id="QLTK01000014">
    <property type="protein sequence ID" value="RAS26381.1"/>
    <property type="molecule type" value="Genomic_DNA"/>
</dbReference>
<feature type="transmembrane region" description="Helical" evidence="1">
    <location>
        <begin position="203"/>
        <end position="223"/>
    </location>
</feature>
<keyword evidence="1" id="KW-1133">Transmembrane helix</keyword>
<reference evidence="2 3" key="1">
    <citation type="submission" date="2018-06" db="EMBL/GenBank/DDBJ databases">
        <title>Genomic Encyclopedia of Type Strains, Phase III (KMG-III): the genomes of soil and plant-associated and newly described type strains.</title>
        <authorList>
            <person name="Whitman W."/>
        </authorList>
    </citation>
    <scope>NUCLEOTIDE SEQUENCE [LARGE SCALE GENOMIC DNA]</scope>
    <source>
        <strain evidence="2 3">LMG 23644</strain>
    </source>
</reference>
<accession>A0A329BXW9</accession>
<organism evidence="2 3">
    <name type="scientific">Paraburkholderia bryophila</name>
    <dbReference type="NCBI Taxonomy" id="420952"/>
    <lineage>
        <taxon>Bacteria</taxon>
        <taxon>Pseudomonadati</taxon>
        <taxon>Pseudomonadota</taxon>
        <taxon>Betaproteobacteria</taxon>
        <taxon>Burkholderiales</taxon>
        <taxon>Burkholderiaceae</taxon>
        <taxon>Paraburkholderia</taxon>
    </lineage>
</organism>
<evidence type="ECO:0000313" key="3">
    <source>
        <dbReference type="Proteomes" id="UP000248918"/>
    </source>
</evidence>
<keyword evidence="1" id="KW-0812">Transmembrane</keyword>
<feature type="transmembrane region" description="Helical" evidence="1">
    <location>
        <begin position="29"/>
        <end position="51"/>
    </location>
</feature>
<feature type="transmembrane region" description="Helical" evidence="1">
    <location>
        <begin position="63"/>
        <end position="82"/>
    </location>
</feature>
<gene>
    <name evidence="2" type="ORF">BX591_11441</name>
</gene>